<proteinExistence type="predicted"/>
<organism evidence="2 3">
    <name type="scientific">Pleurodeles waltl</name>
    <name type="common">Iberian ribbed newt</name>
    <dbReference type="NCBI Taxonomy" id="8319"/>
    <lineage>
        <taxon>Eukaryota</taxon>
        <taxon>Metazoa</taxon>
        <taxon>Chordata</taxon>
        <taxon>Craniata</taxon>
        <taxon>Vertebrata</taxon>
        <taxon>Euteleostomi</taxon>
        <taxon>Amphibia</taxon>
        <taxon>Batrachia</taxon>
        <taxon>Caudata</taxon>
        <taxon>Salamandroidea</taxon>
        <taxon>Salamandridae</taxon>
        <taxon>Pleurodelinae</taxon>
        <taxon>Pleurodeles</taxon>
    </lineage>
</organism>
<keyword evidence="1" id="KW-1133">Transmembrane helix</keyword>
<sequence length="108" mass="12146">MTSRCQPCKVPAVGEHVFLTLAYRIGGPSGTSRNLGYFTYFSFVWAIFLSWAAVGLLLGFFWAVAFYCIGREKRTTRVAQQASRGPYGFELSSPDLSYSQWRLLWATG</sequence>
<accession>A0AAV7KR61</accession>
<dbReference type="Proteomes" id="UP001066276">
    <property type="component" value="Chromosome 12"/>
</dbReference>
<name>A0AAV7KR61_PLEWA</name>
<protein>
    <submittedName>
        <fullName evidence="2">Uncharacterized protein</fullName>
    </submittedName>
</protein>
<dbReference type="AlphaFoldDB" id="A0AAV7KR61"/>
<keyword evidence="3" id="KW-1185">Reference proteome</keyword>
<evidence type="ECO:0000313" key="2">
    <source>
        <dbReference type="EMBL" id="KAJ1081901.1"/>
    </source>
</evidence>
<reference evidence="2" key="1">
    <citation type="journal article" date="2022" name="bioRxiv">
        <title>Sequencing and chromosome-scale assembly of the giantPleurodeles waltlgenome.</title>
        <authorList>
            <person name="Brown T."/>
            <person name="Elewa A."/>
            <person name="Iarovenko S."/>
            <person name="Subramanian E."/>
            <person name="Araus A.J."/>
            <person name="Petzold A."/>
            <person name="Susuki M."/>
            <person name="Suzuki K.-i.T."/>
            <person name="Hayashi T."/>
            <person name="Toyoda A."/>
            <person name="Oliveira C."/>
            <person name="Osipova E."/>
            <person name="Leigh N.D."/>
            <person name="Simon A."/>
            <person name="Yun M.H."/>
        </authorList>
    </citation>
    <scope>NUCLEOTIDE SEQUENCE</scope>
    <source>
        <strain evidence="2">20211129_DDA</strain>
        <tissue evidence="2">Liver</tissue>
    </source>
</reference>
<keyword evidence="1" id="KW-0812">Transmembrane</keyword>
<dbReference type="EMBL" id="JANPWB010000016">
    <property type="protein sequence ID" value="KAJ1081901.1"/>
    <property type="molecule type" value="Genomic_DNA"/>
</dbReference>
<gene>
    <name evidence="2" type="ORF">NDU88_002073</name>
</gene>
<evidence type="ECO:0000256" key="1">
    <source>
        <dbReference type="SAM" id="Phobius"/>
    </source>
</evidence>
<comment type="caution">
    <text evidence="2">The sequence shown here is derived from an EMBL/GenBank/DDBJ whole genome shotgun (WGS) entry which is preliminary data.</text>
</comment>
<feature type="transmembrane region" description="Helical" evidence="1">
    <location>
        <begin position="43"/>
        <end position="69"/>
    </location>
</feature>
<evidence type="ECO:0000313" key="3">
    <source>
        <dbReference type="Proteomes" id="UP001066276"/>
    </source>
</evidence>
<keyword evidence="1" id="KW-0472">Membrane</keyword>